<dbReference type="InterPro" id="IPR036028">
    <property type="entry name" value="SH3-like_dom_sf"/>
</dbReference>
<reference evidence="4" key="3">
    <citation type="submission" date="2015-06" db="UniProtKB">
        <authorList>
            <consortium name="EnsemblMetazoa"/>
        </authorList>
    </citation>
    <scope>IDENTIFICATION</scope>
</reference>
<evidence type="ECO:0000259" key="3">
    <source>
        <dbReference type="PROSITE" id="PS50002"/>
    </source>
</evidence>
<evidence type="ECO:0000313" key="4">
    <source>
        <dbReference type="EnsemblMetazoa" id="HelroP147237"/>
    </source>
</evidence>
<dbReference type="AlphaFoldDB" id="T1EJY3"/>
<protein>
    <recommendedName>
        <fullName evidence="3">SH3 domain-containing protein</fullName>
    </recommendedName>
</protein>
<dbReference type="Pfam" id="PF00018">
    <property type="entry name" value="SH3_1"/>
    <property type="match status" value="1"/>
</dbReference>
<dbReference type="EMBL" id="AMQM01003380">
    <property type="status" value="NOT_ANNOTATED_CDS"/>
    <property type="molecule type" value="Genomic_DNA"/>
</dbReference>
<keyword evidence="1 2" id="KW-0728">SH3 domain</keyword>
<dbReference type="STRING" id="6412.T1EJY3"/>
<dbReference type="InterPro" id="IPR037362">
    <property type="entry name" value="CAS_fam"/>
</dbReference>
<dbReference type="HOGENOM" id="CLU_186395_5_2_1"/>
<accession>T1EJY3</accession>
<sequence>MLAVAIYNNQSESEEELQFKKGDVLAVLDINFNGLNGWWLCRRGEEIGLVPGNRVELI</sequence>
<dbReference type="PANTHER" id="PTHR10654">
    <property type="entry name" value="CAS SCAFFOLDING PROTEIN"/>
    <property type="match status" value="1"/>
</dbReference>
<dbReference type="Gene3D" id="2.30.30.40">
    <property type="entry name" value="SH3 Domains"/>
    <property type="match status" value="1"/>
</dbReference>
<gene>
    <name evidence="4" type="primary">20196883</name>
</gene>
<dbReference type="PANTHER" id="PTHR10654:SF18">
    <property type="entry name" value="IP17195P"/>
    <property type="match status" value="1"/>
</dbReference>
<dbReference type="SUPFAM" id="SSF50044">
    <property type="entry name" value="SH3-domain"/>
    <property type="match status" value="1"/>
</dbReference>
<dbReference type="EnsemblMetazoa" id="HelroT147237">
    <property type="protein sequence ID" value="HelroP147237"/>
    <property type="gene ID" value="HelroG147237"/>
</dbReference>
<dbReference type="InterPro" id="IPR001452">
    <property type="entry name" value="SH3_domain"/>
</dbReference>
<dbReference type="SMART" id="SM00326">
    <property type="entry name" value="SH3"/>
    <property type="match status" value="1"/>
</dbReference>
<reference evidence="5" key="1">
    <citation type="submission" date="2012-12" db="EMBL/GenBank/DDBJ databases">
        <authorList>
            <person name="Hellsten U."/>
            <person name="Grimwood J."/>
            <person name="Chapman J.A."/>
            <person name="Shapiro H."/>
            <person name="Aerts A."/>
            <person name="Otillar R.P."/>
            <person name="Terry A.Y."/>
            <person name="Boore J.L."/>
            <person name="Simakov O."/>
            <person name="Marletaz F."/>
            <person name="Cho S.-J."/>
            <person name="Edsinger-Gonzales E."/>
            <person name="Havlak P."/>
            <person name="Kuo D.-H."/>
            <person name="Larsson T."/>
            <person name="Lv J."/>
            <person name="Arendt D."/>
            <person name="Savage R."/>
            <person name="Osoegawa K."/>
            <person name="de Jong P."/>
            <person name="Lindberg D.R."/>
            <person name="Seaver E.C."/>
            <person name="Weisblat D.A."/>
            <person name="Putnam N.H."/>
            <person name="Grigoriev I.V."/>
            <person name="Rokhsar D.S."/>
        </authorList>
    </citation>
    <scope>NUCLEOTIDE SEQUENCE</scope>
</reference>
<evidence type="ECO:0000256" key="2">
    <source>
        <dbReference type="PROSITE-ProRule" id="PRU00192"/>
    </source>
</evidence>
<reference evidence="5" key="2">
    <citation type="journal article" date="2013" name="Nature">
        <title>Insights into bilaterian evolution from three spiralian genomes.</title>
        <authorList>
            <person name="Simakov O."/>
            <person name="Marletaz F."/>
            <person name="Cho S.J."/>
            <person name="Edsinger-Gonzales E."/>
            <person name="Havlak P."/>
            <person name="Hellsten U."/>
            <person name="Kuo D.H."/>
            <person name="Larsson T."/>
            <person name="Lv J."/>
            <person name="Arendt D."/>
            <person name="Savage R."/>
            <person name="Osoegawa K."/>
            <person name="de Jong P."/>
            <person name="Grimwood J."/>
            <person name="Chapman J.A."/>
            <person name="Shapiro H."/>
            <person name="Aerts A."/>
            <person name="Otillar R.P."/>
            <person name="Terry A.Y."/>
            <person name="Boore J.L."/>
            <person name="Grigoriev I.V."/>
            <person name="Lindberg D.R."/>
            <person name="Seaver E.C."/>
            <person name="Weisblat D.A."/>
            <person name="Putnam N.H."/>
            <person name="Rokhsar D.S."/>
        </authorList>
    </citation>
    <scope>NUCLEOTIDE SEQUENCE</scope>
</reference>
<dbReference type="Proteomes" id="UP000015101">
    <property type="component" value="Unassembled WGS sequence"/>
</dbReference>
<name>T1EJY3_HELRO</name>
<organism evidence="4 5">
    <name type="scientific">Helobdella robusta</name>
    <name type="common">Californian leech</name>
    <dbReference type="NCBI Taxonomy" id="6412"/>
    <lineage>
        <taxon>Eukaryota</taxon>
        <taxon>Metazoa</taxon>
        <taxon>Spiralia</taxon>
        <taxon>Lophotrochozoa</taxon>
        <taxon>Annelida</taxon>
        <taxon>Clitellata</taxon>
        <taxon>Hirudinea</taxon>
        <taxon>Rhynchobdellida</taxon>
        <taxon>Glossiphoniidae</taxon>
        <taxon>Helobdella</taxon>
    </lineage>
</organism>
<dbReference type="PRINTS" id="PR00452">
    <property type="entry name" value="SH3DOMAIN"/>
</dbReference>
<dbReference type="OMA" id="FNGLNGW"/>
<evidence type="ECO:0000313" key="5">
    <source>
        <dbReference type="Proteomes" id="UP000015101"/>
    </source>
</evidence>
<evidence type="ECO:0000256" key="1">
    <source>
        <dbReference type="ARBA" id="ARBA00022443"/>
    </source>
</evidence>
<dbReference type="PROSITE" id="PS50002">
    <property type="entry name" value="SH3"/>
    <property type="match status" value="1"/>
</dbReference>
<dbReference type="OrthoDB" id="5983572at2759"/>
<proteinExistence type="predicted"/>
<dbReference type="CTD" id="20196883"/>
<feature type="domain" description="SH3" evidence="3">
    <location>
        <begin position="1"/>
        <end position="58"/>
    </location>
</feature>
<dbReference type="KEGG" id="hro:HELRODRAFT_147237"/>
<keyword evidence="5" id="KW-1185">Reference proteome</keyword>